<protein>
    <submittedName>
        <fullName evidence="1">Abi family protein</fullName>
    </submittedName>
</protein>
<evidence type="ECO:0000313" key="2">
    <source>
        <dbReference type="Proteomes" id="UP000298313"/>
    </source>
</evidence>
<proteinExistence type="predicted"/>
<comment type="caution">
    <text evidence="1">The sequence shown here is derived from an EMBL/GenBank/DDBJ whole genome shotgun (WGS) entry which is preliminary data.</text>
</comment>
<dbReference type="RefSeq" id="WP_134522845.1">
    <property type="nucleotide sequence ID" value="NZ_SOHH01000053.1"/>
</dbReference>
<dbReference type="Pfam" id="PF07751">
    <property type="entry name" value="Abi_2"/>
    <property type="match status" value="1"/>
</dbReference>
<dbReference type="InterPro" id="IPR011664">
    <property type="entry name" value="Abi_system_AbiD/AbiF-like"/>
</dbReference>
<dbReference type="AlphaFoldDB" id="A0A4R9BAX3"/>
<gene>
    <name evidence="1" type="ORF">E3T48_05630</name>
</gene>
<evidence type="ECO:0000313" key="1">
    <source>
        <dbReference type="EMBL" id="TFD79407.1"/>
    </source>
</evidence>
<organism evidence="1 2">
    <name type="scientific">Cryobacterium fucosi</name>
    <dbReference type="NCBI Taxonomy" id="1259157"/>
    <lineage>
        <taxon>Bacteria</taxon>
        <taxon>Bacillati</taxon>
        <taxon>Actinomycetota</taxon>
        <taxon>Actinomycetes</taxon>
        <taxon>Micrococcales</taxon>
        <taxon>Microbacteriaceae</taxon>
        <taxon>Cryobacterium</taxon>
    </lineage>
</organism>
<keyword evidence="2" id="KW-1185">Reference proteome</keyword>
<dbReference type="OrthoDB" id="5363652at2"/>
<accession>A0A4R9BAX3</accession>
<name>A0A4R9BAX3_9MICO</name>
<sequence>MTQERPYLTPDQRAAYLVRRGYIEAGELSDEAKAFLGRTNFHYFLGYARNFRKLRRDGLIEGDDRIDRVIEMVKLDHEVSTRLFASLRTLEWRLRSALVDHHCVLSPPTGCFLKSDHFTVMAAEAAPVDVILRDQIARSREPFVLGVFEAHEKANGRRWLESPRKMTEANRLAAMQDLPIWAAVDGWTLGLLERVVTETKPVLIDKEQRWLWKDVAGTFSVSNQLFQTQLNSLIVLRNLVAHHSRLWMRPTTVSPKKPKVYEKVSRDADAKSMYVLWLTLASFLRAGGGDRELIDDLDALISRDPLYERGVKQPLGSAELAAR</sequence>
<dbReference type="Proteomes" id="UP000298313">
    <property type="component" value="Unassembled WGS sequence"/>
</dbReference>
<dbReference type="EMBL" id="SOHH01000053">
    <property type="protein sequence ID" value="TFD79407.1"/>
    <property type="molecule type" value="Genomic_DNA"/>
</dbReference>
<reference evidence="1 2" key="1">
    <citation type="submission" date="2019-03" db="EMBL/GenBank/DDBJ databases">
        <title>Genomics of glacier-inhabiting Cryobacterium strains.</title>
        <authorList>
            <person name="Liu Q."/>
            <person name="Xin Y.-H."/>
        </authorList>
    </citation>
    <scope>NUCLEOTIDE SEQUENCE [LARGE SCALE GENOMIC DNA]</scope>
    <source>
        <strain evidence="1 2">Hh4</strain>
    </source>
</reference>